<protein>
    <recommendedName>
        <fullName evidence="2">Voltage-gated calcium channel subunit alpha C-terminal domain-containing protein</fullName>
    </recommendedName>
</protein>
<evidence type="ECO:0000256" key="1">
    <source>
        <dbReference type="SAM" id="MobiDB-lite"/>
    </source>
</evidence>
<feature type="region of interest" description="Disordered" evidence="1">
    <location>
        <begin position="69"/>
        <end position="88"/>
    </location>
</feature>
<organism evidence="3 4">
    <name type="scientific">Cirrhinus mrigala</name>
    <name type="common">Mrigala</name>
    <dbReference type="NCBI Taxonomy" id="683832"/>
    <lineage>
        <taxon>Eukaryota</taxon>
        <taxon>Metazoa</taxon>
        <taxon>Chordata</taxon>
        <taxon>Craniata</taxon>
        <taxon>Vertebrata</taxon>
        <taxon>Euteleostomi</taxon>
        <taxon>Actinopterygii</taxon>
        <taxon>Neopterygii</taxon>
        <taxon>Teleostei</taxon>
        <taxon>Ostariophysi</taxon>
        <taxon>Cypriniformes</taxon>
        <taxon>Cyprinidae</taxon>
        <taxon>Labeoninae</taxon>
        <taxon>Labeonini</taxon>
        <taxon>Cirrhinus</taxon>
    </lineage>
</organism>
<feature type="domain" description="Voltage-gated calcium channel subunit alpha C-terminal" evidence="2">
    <location>
        <begin position="16"/>
        <end position="116"/>
    </location>
</feature>
<feature type="region of interest" description="Disordered" evidence="1">
    <location>
        <begin position="96"/>
        <end position="116"/>
    </location>
</feature>
<dbReference type="AlphaFoldDB" id="A0ABD0QLI8"/>
<feature type="compositionally biased region" description="Low complexity" evidence="1">
    <location>
        <begin position="12"/>
        <end position="21"/>
    </location>
</feature>
<proteinExistence type="predicted"/>
<name>A0ABD0QLI8_CIRMR</name>
<reference evidence="3 4" key="1">
    <citation type="submission" date="2024-05" db="EMBL/GenBank/DDBJ databases">
        <title>Genome sequencing and assembly of Indian major carp, Cirrhinus mrigala (Hamilton, 1822).</title>
        <authorList>
            <person name="Mohindra V."/>
            <person name="Chowdhury L.M."/>
            <person name="Lal K."/>
            <person name="Jena J.K."/>
        </authorList>
    </citation>
    <scope>NUCLEOTIDE SEQUENCE [LARGE SCALE GENOMIC DNA]</scope>
    <source>
        <strain evidence="3">CM1030</strain>
        <tissue evidence="3">Blood</tissue>
    </source>
</reference>
<accession>A0ABD0QLI8</accession>
<comment type="caution">
    <text evidence="3">The sequence shown here is derived from an EMBL/GenBank/DDBJ whole genome shotgun (WGS) entry which is preliminary data.</text>
</comment>
<feature type="non-terminal residue" evidence="3">
    <location>
        <position position="1"/>
    </location>
</feature>
<evidence type="ECO:0000313" key="3">
    <source>
        <dbReference type="EMBL" id="KAL0186001.1"/>
    </source>
</evidence>
<feature type="region of interest" description="Disordered" evidence="1">
    <location>
        <begin position="1"/>
        <end position="27"/>
    </location>
</feature>
<feature type="non-terminal residue" evidence="3">
    <location>
        <position position="116"/>
    </location>
</feature>
<dbReference type="InterPro" id="IPR031688">
    <property type="entry name" value="CAC1F_C"/>
</dbReference>
<evidence type="ECO:0000313" key="4">
    <source>
        <dbReference type="Proteomes" id="UP001529510"/>
    </source>
</evidence>
<dbReference type="EMBL" id="JAMKFB020000008">
    <property type="protein sequence ID" value="KAL0186001.1"/>
    <property type="molecule type" value="Genomic_DNA"/>
</dbReference>
<gene>
    <name evidence="3" type="ORF">M9458_017671</name>
</gene>
<dbReference type="Proteomes" id="UP001529510">
    <property type="component" value="Unassembled WGS sequence"/>
</dbReference>
<keyword evidence="4" id="KW-1185">Reference proteome</keyword>
<sequence length="116" mass="12004">GYSSYDSRRSSARSSTGSTASWANTGPRRGRLLYAPLILVEEEGAGGAGSVGIWDKKGGAVGVPASVRHPSSGWYSGPSSGGGGQPYRAYTTLRVPTQLSPHYSEKRGSADSLVEA</sequence>
<dbReference type="Pfam" id="PF16885">
    <property type="entry name" value="CAC1F_C"/>
    <property type="match status" value="1"/>
</dbReference>
<evidence type="ECO:0000259" key="2">
    <source>
        <dbReference type="Pfam" id="PF16885"/>
    </source>
</evidence>